<accession>A0ABY7EV77</accession>
<feature type="compositionally biased region" description="Low complexity" evidence="1">
    <location>
        <begin position="57"/>
        <end position="78"/>
    </location>
</feature>
<feature type="region of interest" description="Disordered" evidence="1">
    <location>
        <begin position="53"/>
        <end position="86"/>
    </location>
</feature>
<protein>
    <submittedName>
        <fullName evidence="2">Uncharacterized protein</fullName>
    </submittedName>
</protein>
<proteinExistence type="predicted"/>
<dbReference type="EMBL" id="CP111020">
    <property type="protein sequence ID" value="WAR13740.1"/>
    <property type="molecule type" value="Genomic_DNA"/>
</dbReference>
<reference evidence="2" key="1">
    <citation type="submission" date="2022-11" db="EMBL/GenBank/DDBJ databases">
        <title>Centuries of genome instability and evolution in soft-shell clam transmissible cancer (bioRxiv).</title>
        <authorList>
            <person name="Hart S.F.M."/>
            <person name="Yonemitsu M.A."/>
            <person name="Giersch R.M."/>
            <person name="Beal B.F."/>
            <person name="Arriagada G."/>
            <person name="Davis B.W."/>
            <person name="Ostrander E.A."/>
            <person name="Goff S.P."/>
            <person name="Metzger M.J."/>
        </authorList>
    </citation>
    <scope>NUCLEOTIDE SEQUENCE</scope>
    <source>
        <strain evidence="2">MELC-2E11</strain>
        <tissue evidence="2">Siphon/mantle</tissue>
    </source>
</reference>
<evidence type="ECO:0000313" key="2">
    <source>
        <dbReference type="EMBL" id="WAR13740.1"/>
    </source>
</evidence>
<evidence type="ECO:0000313" key="3">
    <source>
        <dbReference type="Proteomes" id="UP001164746"/>
    </source>
</evidence>
<gene>
    <name evidence="2" type="ORF">MAR_003845</name>
</gene>
<sequence>MDTLYVTGLLIGILQVCRVYGNLRCLECTHLEWERNQQFEGFINIERILSSNGAYDPNTPNQQYPNQQYPNQQYPPNTGTGTNGQNFIPPQGVMDTVCPVASIQINSVVFV</sequence>
<name>A0ABY7EV77_MYAAR</name>
<organism evidence="2 3">
    <name type="scientific">Mya arenaria</name>
    <name type="common">Soft-shell clam</name>
    <dbReference type="NCBI Taxonomy" id="6604"/>
    <lineage>
        <taxon>Eukaryota</taxon>
        <taxon>Metazoa</taxon>
        <taxon>Spiralia</taxon>
        <taxon>Lophotrochozoa</taxon>
        <taxon>Mollusca</taxon>
        <taxon>Bivalvia</taxon>
        <taxon>Autobranchia</taxon>
        <taxon>Heteroconchia</taxon>
        <taxon>Euheterodonta</taxon>
        <taxon>Imparidentia</taxon>
        <taxon>Neoheterodontei</taxon>
        <taxon>Myida</taxon>
        <taxon>Myoidea</taxon>
        <taxon>Myidae</taxon>
        <taxon>Mya</taxon>
    </lineage>
</organism>
<evidence type="ECO:0000256" key="1">
    <source>
        <dbReference type="SAM" id="MobiDB-lite"/>
    </source>
</evidence>
<keyword evidence="3" id="KW-1185">Reference proteome</keyword>
<dbReference type="Proteomes" id="UP001164746">
    <property type="component" value="Chromosome 9"/>
</dbReference>